<protein>
    <submittedName>
        <fullName evidence="2">Sushi, von Willebrand factor type A, EGF and pentraxin domain containing 1</fullName>
    </submittedName>
</protein>
<dbReference type="Proteomes" id="UP001163046">
    <property type="component" value="Unassembled WGS sequence"/>
</dbReference>
<proteinExistence type="predicted"/>
<reference evidence="2" key="1">
    <citation type="submission" date="2023-01" db="EMBL/GenBank/DDBJ databases">
        <title>Genome assembly of the deep-sea coral Lophelia pertusa.</title>
        <authorList>
            <person name="Herrera S."/>
            <person name="Cordes E."/>
        </authorList>
    </citation>
    <scope>NUCLEOTIDE SEQUENCE</scope>
    <source>
        <strain evidence="2">USNM1676648</strain>
        <tissue evidence="2">Polyp</tissue>
    </source>
</reference>
<evidence type="ECO:0000256" key="1">
    <source>
        <dbReference type="SAM" id="SignalP"/>
    </source>
</evidence>
<keyword evidence="1" id="KW-0732">Signal</keyword>
<dbReference type="InterPro" id="IPR013320">
    <property type="entry name" value="ConA-like_dom_sf"/>
</dbReference>
<feature type="signal peptide" evidence="1">
    <location>
        <begin position="1"/>
        <end position="24"/>
    </location>
</feature>
<sequence>MFALKSFCFYLSLIFVVVPQVVSSTQINKTSSDGKIFITGDHNEVVVSTSRETKIALAEIKSELQSMSQRLTTLENKVAAGYALLFPRKGTSDYVITRGMRSLTAVTVCFWMKTADTGNEGVPLSYAVSGSSSSYGNELALFDYRNFKLWVGDKDRYSDSNKANLAV</sequence>
<feature type="chain" id="PRO_5040867093" evidence="1">
    <location>
        <begin position="25"/>
        <end position="167"/>
    </location>
</feature>
<dbReference type="OrthoDB" id="8871962at2759"/>
<gene>
    <name evidence="2" type="primary">SVEP1_8</name>
    <name evidence="2" type="ORF">OS493_011009</name>
</gene>
<dbReference type="SUPFAM" id="SSF49899">
    <property type="entry name" value="Concanavalin A-like lectins/glucanases"/>
    <property type="match status" value="1"/>
</dbReference>
<organism evidence="2 3">
    <name type="scientific">Desmophyllum pertusum</name>
    <dbReference type="NCBI Taxonomy" id="174260"/>
    <lineage>
        <taxon>Eukaryota</taxon>
        <taxon>Metazoa</taxon>
        <taxon>Cnidaria</taxon>
        <taxon>Anthozoa</taxon>
        <taxon>Hexacorallia</taxon>
        <taxon>Scleractinia</taxon>
        <taxon>Caryophylliina</taxon>
        <taxon>Caryophylliidae</taxon>
        <taxon>Desmophyllum</taxon>
    </lineage>
</organism>
<accession>A0A9X0CY55</accession>
<comment type="caution">
    <text evidence="2">The sequence shown here is derived from an EMBL/GenBank/DDBJ whole genome shotgun (WGS) entry which is preliminary data.</text>
</comment>
<dbReference type="Gene3D" id="2.60.120.200">
    <property type="match status" value="1"/>
</dbReference>
<name>A0A9X0CY55_9CNID</name>
<keyword evidence="3" id="KW-1185">Reference proteome</keyword>
<dbReference type="AlphaFoldDB" id="A0A9X0CY55"/>
<evidence type="ECO:0000313" key="3">
    <source>
        <dbReference type="Proteomes" id="UP001163046"/>
    </source>
</evidence>
<evidence type="ECO:0000313" key="2">
    <source>
        <dbReference type="EMBL" id="KAJ7380292.1"/>
    </source>
</evidence>
<dbReference type="EMBL" id="MU826354">
    <property type="protein sequence ID" value="KAJ7380292.1"/>
    <property type="molecule type" value="Genomic_DNA"/>
</dbReference>